<proteinExistence type="predicted"/>
<accession>W7HWD6</accession>
<dbReference type="HOGENOM" id="CLU_783086_0_0_1"/>
<feature type="chain" id="PRO_5004893214" evidence="2">
    <location>
        <begin position="20"/>
        <end position="354"/>
    </location>
</feature>
<dbReference type="Proteomes" id="UP000024837">
    <property type="component" value="Unassembled WGS sequence"/>
</dbReference>
<feature type="region of interest" description="Disordered" evidence="1">
    <location>
        <begin position="25"/>
        <end position="44"/>
    </location>
</feature>
<dbReference type="EMBL" id="KI966407">
    <property type="protein sequence ID" value="EWC47849.1"/>
    <property type="molecule type" value="Genomic_DNA"/>
</dbReference>
<protein>
    <submittedName>
        <fullName evidence="3">Uncharacterized protein</fullName>
    </submittedName>
</protein>
<organism evidence="3 4">
    <name type="scientific">Drechslerella stenobrocha 248</name>
    <dbReference type="NCBI Taxonomy" id="1043628"/>
    <lineage>
        <taxon>Eukaryota</taxon>
        <taxon>Fungi</taxon>
        <taxon>Dikarya</taxon>
        <taxon>Ascomycota</taxon>
        <taxon>Pezizomycotina</taxon>
        <taxon>Orbiliomycetes</taxon>
        <taxon>Orbiliales</taxon>
        <taxon>Orbiliaceae</taxon>
        <taxon>Drechslerella</taxon>
    </lineage>
</organism>
<sequence>MQTLAGIIAIAALVCSARGAMNKDRVKPDISSTPSVDQQTPGASNNILSGEDLALYPTIGGSSTHPLSFTGNGNPVIRTGAASNAKSIPVNYAGIQPVAVNIEVSSTTTAIAVSVATVVATAVETVEAGAGHMAETEFSASTAIGSNRSIEIETPSTDPIILSNTNAFDFPPGAIKDSVEPFFGTAITTSPSILAVLGANETNDNAGGIGLGSPTLLSNNRPLEPTGKIRKRQAVTQNMPDGDSITFQTYHDNDRYFYYFNEWHDDDNDYRSNLSNGYHNIYNHKLGEPHSFTQYHSRNRMVYHFDVYLYSRRVPRQCSIATCHLYRHHNFVHGDIGVRGINESNYNKLRNDAL</sequence>
<dbReference type="OrthoDB" id="5429888at2759"/>
<evidence type="ECO:0000256" key="1">
    <source>
        <dbReference type="SAM" id="MobiDB-lite"/>
    </source>
</evidence>
<gene>
    <name evidence="3" type="ORF">DRE_02731</name>
</gene>
<name>W7HWD6_9PEZI</name>
<feature type="signal peptide" evidence="2">
    <location>
        <begin position="1"/>
        <end position="19"/>
    </location>
</feature>
<feature type="compositionally biased region" description="Polar residues" evidence="1">
    <location>
        <begin position="30"/>
        <end position="44"/>
    </location>
</feature>
<keyword evidence="4" id="KW-1185">Reference proteome</keyword>
<reference evidence="3 4" key="1">
    <citation type="submission" date="2013-05" db="EMBL/GenBank/DDBJ databases">
        <title>Drechslerella stenobrocha genome reveals carnivorous origination and mechanical trapping mechanism of predatory fungi.</title>
        <authorList>
            <person name="Liu X."/>
            <person name="Zhang W."/>
            <person name="Liu K."/>
        </authorList>
    </citation>
    <scope>NUCLEOTIDE SEQUENCE [LARGE SCALE GENOMIC DNA]</scope>
    <source>
        <strain evidence="3 4">248</strain>
    </source>
</reference>
<dbReference type="AlphaFoldDB" id="W7HWD6"/>
<evidence type="ECO:0000313" key="4">
    <source>
        <dbReference type="Proteomes" id="UP000024837"/>
    </source>
</evidence>
<evidence type="ECO:0000256" key="2">
    <source>
        <dbReference type="SAM" id="SignalP"/>
    </source>
</evidence>
<evidence type="ECO:0000313" key="3">
    <source>
        <dbReference type="EMBL" id="EWC47849.1"/>
    </source>
</evidence>
<keyword evidence="2" id="KW-0732">Signal</keyword>